<feature type="domain" description="ABC transmembrane type-1" evidence="12">
    <location>
        <begin position="20"/>
        <end position="297"/>
    </location>
</feature>
<dbReference type="GO" id="GO:0016887">
    <property type="term" value="F:ATP hydrolysis activity"/>
    <property type="evidence" value="ECO:0007669"/>
    <property type="project" value="InterPro"/>
</dbReference>
<evidence type="ECO:0000256" key="7">
    <source>
        <dbReference type="ARBA" id="ARBA00022989"/>
    </source>
</evidence>
<evidence type="ECO:0000256" key="1">
    <source>
        <dbReference type="ARBA" id="ARBA00004429"/>
    </source>
</evidence>
<dbReference type="EMBL" id="ACUX02000008">
    <property type="protein sequence ID" value="EEZ60960.1"/>
    <property type="molecule type" value="Genomic_DNA"/>
</dbReference>
<dbReference type="PANTHER" id="PTHR24221:SF397">
    <property type="entry name" value="ABC TRANSPORTER, ATP-BINDING TRANSMEMBRANE PROTEIN"/>
    <property type="match status" value="1"/>
</dbReference>
<dbReference type="Pfam" id="PF00664">
    <property type="entry name" value="ABC_membrane"/>
    <property type="match status" value="1"/>
</dbReference>
<keyword evidence="4 10" id="KW-0812">Transmembrane</keyword>
<evidence type="ECO:0000256" key="5">
    <source>
        <dbReference type="ARBA" id="ARBA00022741"/>
    </source>
</evidence>
<dbReference type="FunFam" id="3.40.50.300:FF:000221">
    <property type="entry name" value="Multidrug ABC transporter ATP-binding protein"/>
    <property type="match status" value="1"/>
</dbReference>
<evidence type="ECO:0000313" key="13">
    <source>
        <dbReference type="EMBL" id="EEZ60960.1"/>
    </source>
</evidence>
<dbReference type="GeneID" id="85007836"/>
<keyword evidence="3" id="KW-1003">Cell membrane</keyword>
<dbReference type="GO" id="GO:0140359">
    <property type="term" value="F:ABC-type transporter activity"/>
    <property type="evidence" value="ECO:0007669"/>
    <property type="project" value="InterPro"/>
</dbReference>
<evidence type="ECO:0000256" key="2">
    <source>
        <dbReference type="ARBA" id="ARBA00022448"/>
    </source>
</evidence>
<dbReference type="InterPro" id="IPR011527">
    <property type="entry name" value="ABC1_TM_dom"/>
</dbReference>
<evidence type="ECO:0000256" key="10">
    <source>
        <dbReference type="SAM" id="Phobius"/>
    </source>
</evidence>
<dbReference type="InterPro" id="IPR027417">
    <property type="entry name" value="P-loop_NTPase"/>
</dbReference>
<feature type="domain" description="ABC transporter" evidence="11">
    <location>
        <begin position="330"/>
        <end position="564"/>
    </location>
</feature>
<keyword evidence="8 10" id="KW-0472">Membrane</keyword>
<dbReference type="PROSITE" id="PS50893">
    <property type="entry name" value="ABC_TRANSPORTER_2"/>
    <property type="match status" value="1"/>
</dbReference>
<gene>
    <name evidence="13" type="ORF">HMPREF0762_01335</name>
</gene>
<evidence type="ECO:0000256" key="6">
    <source>
        <dbReference type="ARBA" id="ARBA00022840"/>
    </source>
</evidence>
<dbReference type="InterPro" id="IPR003439">
    <property type="entry name" value="ABC_transporter-like_ATP-bd"/>
</dbReference>
<protein>
    <submittedName>
        <fullName evidence="13">ABC transporter, ATP-binding protein</fullName>
    </submittedName>
</protein>
<dbReference type="InterPro" id="IPR036640">
    <property type="entry name" value="ABC1_TM_sf"/>
</dbReference>
<dbReference type="PROSITE" id="PS00211">
    <property type="entry name" value="ABC_TRANSPORTER_1"/>
    <property type="match status" value="1"/>
</dbReference>
<dbReference type="GO" id="GO:0034040">
    <property type="term" value="F:ATPase-coupled lipid transmembrane transporter activity"/>
    <property type="evidence" value="ECO:0007669"/>
    <property type="project" value="TreeGrafter"/>
</dbReference>
<evidence type="ECO:0000256" key="3">
    <source>
        <dbReference type="ARBA" id="ARBA00022475"/>
    </source>
</evidence>
<feature type="transmembrane region" description="Helical" evidence="10">
    <location>
        <begin position="53"/>
        <end position="72"/>
    </location>
</feature>
<dbReference type="PANTHER" id="PTHR24221">
    <property type="entry name" value="ATP-BINDING CASSETTE SUB-FAMILY B"/>
    <property type="match status" value="1"/>
</dbReference>
<dbReference type="InterPro" id="IPR017871">
    <property type="entry name" value="ABC_transporter-like_CS"/>
</dbReference>
<evidence type="ECO:0000259" key="11">
    <source>
        <dbReference type="PROSITE" id="PS50893"/>
    </source>
</evidence>
<name>D0WHL7_SLAES</name>
<dbReference type="SMART" id="SM00382">
    <property type="entry name" value="AAA"/>
    <property type="match status" value="1"/>
</dbReference>
<dbReference type="Pfam" id="PF00005">
    <property type="entry name" value="ABC_tran"/>
    <property type="match status" value="1"/>
</dbReference>
<keyword evidence="6 13" id="KW-0067">ATP-binding</keyword>
<dbReference type="Gene3D" id="1.20.1560.10">
    <property type="entry name" value="ABC transporter type 1, transmembrane domain"/>
    <property type="match status" value="1"/>
</dbReference>
<dbReference type="AlphaFoldDB" id="D0WHL7"/>
<evidence type="ECO:0000259" key="12">
    <source>
        <dbReference type="PROSITE" id="PS50929"/>
    </source>
</evidence>
<feature type="transmembrane region" description="Helical" evidence="10">
    <location>
        <begin position="20"/>
        <end position="41"/>
    </location>
</feature>
<feature type="transmembrane region" description="Helical" evidence="10">
    <location>
        <begin position="130"/>
        <end position="148"/>
    </location>
</feature>
<keyword evidence="7 10" id="KW-1133">Transmembrane helix</keyword>
<evidence type="ECO:0000313" key="14">
    <source>
        <dbReference type="Proteomes" id="UP000006001"/>
    </source>
</evidence>
<organism evidence="13 14">
    <name type="scientific">Slackia exigua (strain ATCC 700122 / DSM 15923 / CIP 105133 / JCM 11022 / KCTC 5966 / S-7)</name>
    <dbReference type="NCBI Taxonomy" id="649764"/>
    <lineage>
        <taxon>Bacteria</taxon>
        <taxon>Bacillati</taxon>
        <taxon>Actinomycetota</taxon>
        <taxon>Coriobacteriia</taxon>
        <taxon>Eggerthellales</taxon>
        <taxon>Eggerthellaceae</taxon>
        <taxon>Slackia</taxon>
    </lineage>
</organism>
<dbReference type="SUPFAM" id="SSF90123">
    <property type="entry name" value="ABC transporter transmembrane region"/>
    <property type="match status" value="1"/>
</dbReference>
<reference evidence="13" key="1">
    <citation type="submission" date="2009-10" db="EMBL/GenBank/DDBJ databases">
        <authorList>
            <person name="Weinstock G."/>
            <person name="Sodergren E."/>
            <person name="Clifton S."/>
            <person name="Fulton L."/>
            <person name="Fulton B."/>
            <person name="Courtney L."/>
            <person name="Fronick C."/>
            <person name="Harrison M."/>
            <person name="Strong C."/>
            <person name="Farmer C."/>
            <person name="Delahaunty K."/>
            <person name="Markovic C."/>
            <person name="Hall O."/>
            <person name="Minx P."/>
            <person name="Tomlinson C."/>
            <person name="Mitreva M."/>
            <person name="Nelson J."/>
            <person name="Hou S."/>
            <person name="Wollam A."/>
            <person name="Pepin K.H."/>
            <person name="Johnson M."/>
            <person name="Bhonagiri V."/>
            <person name="Nash W.E."/>
            <person name="Warren W."/>
            <person name="Chinwalla A."/>
            <person name="Mardis E.R."/>
            <person name="Wilson R.K."/>
        </authorList>
    </citation>
    <scope>NUCLEOTIDE SEQUENCE [LARGE SCALE GENOMIC DNA]</scope>
    <source>
        <strain evidence="13">ATCC 700122</strain>
    </source>
</reference>
<dbReference type="OrthoDB" id="9806127at2"/>
<evidence type="ECO:0000256" key="4">
    <source>
        <dbReference type="ARBA" id="ARBA00022692"/>
    </source>
</evidence>
<dbReference type="GO" id="GO:0005524">
    <property type="term" value="F:ATP binding"/>
    <property type="evidence" value="ECO:0007669"/>
    <property type="project" value="UniProtKB-KW"/>
</dbReference>
<dbReference type="HOGENOM" id="CLU_000604_84_9_11"/>
<evidence type="ECO:0000256" key="9">
    <source>
        <dbReference type="ARBA" id="ARBA00023455"/>
    </source>
</evidence>
<dbReference type="eggNOG" id="COG1132">
    <property type="taxonomic scope" value="Bacteria"/>
</dbReference>
<accession>D0WHL7</accession>
<comment type="subcellular location">
    <subcellularLocation>
        <location evidence="1">Cell inner membrane</location>
        <topology evidence="1">Multi-pass membrane protein</topology>
    </subcellularLocation>
</comment>
<sequence>MIVDRIDRLAGRSTGIKAQVVYFVICGVLEGGVYAALLPLLQALYEGDGHEAFVWSVVACVAGIACAVANYLSENHGYMIGDVVILRSIQERLGDHIVKLPLGWFTAGRAGELAALLERDLQMIMNLPGIFLKQLVIAVVVPTCIATLFLAVDWRVFLAYIALMPALYVWSKKMAGAAGAGHAEEERSNAHLAGRVLEFVRAQPILRATGTARNGWQALEDDISRDHETTVRTLEMTQKPITVHTLLVYASFGLTFLCATMLLAIEAVTPVEYLFVIVLALRSTDALHKAASQAMALNVCQNAIDASEKILAAKPLPETSDPKRPTGASIEFDDVRFSYDGARRVIDGVTLSCPEGRLTALVGPSGSGKTTLTRLIARFWDVDAGAVRIGGVDVRDMAVDELLGMISLVFQDVYLFDGTIEDNVRFGQPDATDEQVRRAARIARLDQVAERLEDGWGTRVGEGGGRLSGGERQRVSIARALLKDAPIVLFDEATAALDAENEAAIVDAMHELARDRTVVVIAHRLSTIAEADQIAMLENGRVTQLGSHEELLAQEGRYRSFWSDRQRAQGWKVR</sequence>
<dbReference type="GO" id="GO:0005886">
    <property type="term" value="C:plasma membrane"/>
    <property type="evidence" value="ECO:0007669"/>
    <property type="project" value="UniProtKB-SubCell"/>
</dbReference>
<dbReference type="PROSITE" id="PS50929">
    <property type="entry name" value="ABC_TM1F"/>
    <property type="match status" value="1"/>
</dbReference>
<proteinExistence type="inferred from homology"/>
<keyword evidence="2" id="KW-0813">Transport</keyword>
<dbReference type="STRING" id="649764.HMPREF0762_01335"/>
<keyword evidence="5" id="KW-0547">Nucleotide-binding</keyword>
<dbReference type="SUPFAM" id="SSF52540">
    <property type="entry name" value="P-loop containing nucleoside triphosphate hydrolases"/>
    <property type="match status" value="1"/>
</dbReference>
<dbReference type="InterPro" id="IPR003593">
    <property type="entry name" value="AAA+_ATPase"/>
</dbReference>
<dbReference type="RefSeq" id="WP_006362587.1">
    <property type="nucleotide sequence ID" value="NZ_GG700630.1"/>
</dbReference>
<feature type="transmembrane region" description="Helical" evidence="10">
    <location>
        <begin position="246"/>
        <end position="265"/>
    </location>
</feature>
<dbReference type="Proteomes" id="UP000006001">
    <property type="component" value="Unassembled WGS sequence"/>
</dbReference>
<feature type="transmembrane region" description="Helical" evidence="10">
    <location>
        <begin position="154"/>
        <end position="170"/>
    </location>
</feature>
<dbReference type="InterPro" id="IPR039421">
    <property type="entry name" value="Type_1_exporter"/>
</dbReference>
<keyword evidence="14" id="KW-1185">Reference proteome</keyword>
<evidence type="ECO:0000256" key="8">
    <source>
        <dbReference type="ARBA" id="ARBA00023136"/>
    </source>
</evidence>
<dbReference type="Gene3D" id="3.40.50.300">
    <property type="entry name" value="P-loop containing nucleotide triphosphate hydrolases"/>
    <property type="match status" value="1"/>
</dbReference>
<comment type="similarity">
    <text evidence="9">Belongs to the ABC transporter superfamily. Siderophore-Fe(3+) uptake transporter (SIUT) (TC 3.A.1.21) family.</text>
</comment>
<comment type="caution">
    <text evidence="13">The sequence shown here is derived from an EMBL/GenBank/DDBJ whole genome shotgun (WGS) entry which is preliminary data.</text>
</comment>